<organism evidence="4 5">
    <name type="scientific">Candidatus Gottesmanbacteria bacterium RIFCSPHIGHO2_02_FULL_40_13</name>
    <dbReference type="NCBI Taxonomy" id="1798384"/>
    <lineage>
        <taxon>Bacteria</taxon>
        <taxon>Candidatus Gottesmaniibacteriota</taxon>
    </lineage>
</organism>
<comment type="similarity">
    <text evidence="3">Belongs to the DegT/DnrJ/EryC1 family.</text>
</comment>
<evidence type="ECO:0000256" key="3">
    <source>
        <dbReference type="RuleBase" id="RU004508"/>
    </source>
</evidence>
<dbReference type="CDD" id="cd00616">
    <property type="entry name" value="AHBA_syn"/>
    <property type="match status" value="1"/>
</dbReference>
<dbReference type="Gene3D" id="3.40.640.10">
    <property type="entry name" value="Type I PLP-dependent aspartate aminotransferase-like (Major domain)"/>
    <property type="match status" value="1"/>
</dbReference>
<evidence type="ECO:0000256" key="2">
    <source>
        <dbReference type="PIRSR" id="PIRSR000390-2"/>
    </source>
</evidence>
<keyword evidence="4" id="KW-0808">Transferase</keyword>
<dbReference type="EMBL" id="MFJN01000054">
    <property type="protein sequence ID" value="OGG20180.1"/>
    <property type="molecule type" value="Genomic_DNA"/>
</dbReference>
<comment type="caution">
    <text evidence="4">The sequence shown here is derived from an EMBL/GenBank/DDBJ whole genome shotgun (WGS) entry which is preliminary data.</text>
</comment>
<feature type="modified residue" description="N6-(pyridoxal phosphate)lysine" evidence="2">
    <location>
        <position position="184"/>
    </location>
</feature>
<evidence type="ECO:0000313" key="4">
    <source>
        <dbReference type="EMBL" id="OGG20180.1"/>
    </source>
</evidence>
<dbReference type="PIRSF" id="PIRSF000390">
    <property type="entry name" value="PLP_StrS"/>
    <property type="match status" value="1"/>
</dbReference>
<dbReference type="GO" id="GO:0000271">
    <property type="term" value="P:polysaccharide biosynthetic process"/>
    <property type="evidence" value="ECO:0007669"/>
    <property type="project" value="TreeGrafter"/>
</dbReference>
<dbReference type="AlphaFoldDB" id="A0A1F6A647"/>
<evidence type="ECO:0000313" key="5">
    <source>
        <dbReference type="Proteomes" id="UP000177092"/>
    </source>
</evidence>
<protein>
    <submittedName>
        <fullName evidence="4">Aminotransferase</fullName>
    </submittedName>
</protein>
<dbReference type="Gene3D" id="3.90.1150.10">
    <property type="entry name" value="Aspartate Aminotransferase, domain 1"/>
    <property type="match status" value="1"/>
</dbReference>
<dbReference type="InterPro" id="IPR015422">
    <property type="entry name" value="PyrdxlP-dep_Trfase_small"/>
</dbReference>
<gene>
    <name evidence="4" type="ORF">A3D03_00525</name>
</gene>
<dbReference type="InterPro" id="IPR015424">
    <property type="entry name" value="PyrdxlP-dep_Trfase"/>
</dbReference>
<keyword evidence="2 3" id="KW-0663">Pyridoxal phosphate</keyword>
<reference evidence="4 5" key="1">
    <citation type="journal article" date="2016" name="Nat. Commun.">
        <title>Thousands of microbial genomes shed light on interconnected biogeochemical processes in an aquifer system.</title>
        <authorList>
            <person name="Anantharaman K."/>
            <person name="Brown C.T."/>
            <person name="Hug L.A."/>
            <person name="Sharon I."/>
            <person name="Castelle C.J."/>
            <person name="Probst A.J."/>
            <person name="Thomas B.C."/>
            <person name="Singh A."/>
            <person name="Wilkins M.J."/>
            <person name="Karaoz U."/>
            <person name="Brodie E.L."/>
            <person name="Williams K.H."/>
            <person name="Hubbard S.S."/>
            <person name="Banfield J.F."/>
        </authorList>
    </citation>
    <scope>NUCLEOTIDE SEQUENCE [LARGE SCALE GENOMIC DNA]</scope>
</reference>
<dbReference type="SUPFAM" id="SSF53383">
    <property type="entry name" value="PLP-dependent transferases"/>
    <property type="match status" value="1"/>
</dbReference>
<name>A0A1F6A647_9BACT</name>
<dbReference type="InterPro" id="IPR000653">
    <property type="entry name" value="DegT/StrS_aminotransferase"/>
</dbReference>
<dbReference type="GO" id="GO:0030170">
    <property type="term" value="F:pyridoxal phosphate binding"/>
    <property type="evidence" value="ECO:0007669"/>
    <property type="project" value="TreeGrafter"/>
</dbReference>
<proteinExistence type="inferred from homology"/>
<evidence type="ECO:0000256" key="1">
    <source>
        <dbReference type="PIRSR" id="PIRSR000390-1"/>
    </source>
</evidence>
<dbReference type="Proteomes" id="UP000177092">
    <property type="component" value="Unassembled WGS sequence"/>
</dbReference>
<sequence>MHKFIAQMEPWFDKKEADAVYSYMKGGGWVTEFKKTQELEEEICRYTGAKYCVMTNNGTVSLTLALLALVVKPLSEVLVPNLTMIATPNSAVLIGIKPILVDVEKDTLCLDLEKAQRAITKKTKAVIYVSCNGRSDDMRKVTKFCHDNNLLLIEDAAQSLGSFWQGKHLGTFGIIGSFSFSVPKIITTGQGGALVTDDRKLYKKIKRLKDFGRNQGGIDIHDLWGWNFKFTDLQAVIGLEQMKKLKTRVLRKKEIYKKYHQLLSGINEIQFIATDLENTTPWFVDIYVNDPDNLMEYLKKKRIGSRRIYPAISTQKIYKNEYKNQKFTNSEEITSKGLWLPSSSNLTDSDINRIAKTIRKYYNA</sequence>
<feature type="active site" description="Proton acceptor" evidence="1">
    <location>
        <position position="184"/>
    </location>
</feature>
<dbReference type="PANTHER" id="PTHR30244">
    <property type="entry name" value="TRANSAMINASE"/>
    <property type="match status" value="1"/>
</dbReference>
<dbReference type="PANTHER" id="PTHR30244:SF34">
    <property type="entry name" value="DTDP-4-AMINO-4,6-DIDEOXYGALACTOSE TRANSAMINASE"/>
    <property type="match status" value="1"/>
</dbReference>
<dbReference type="Pfam" id="PF01041">
    <property type="entry name" value="DegT_DnrJ_EryC1"/>
    <property type="match status" value="1"/>
</dbReference>
<dbReference type="STRING" id="1798384.A3D03_00525"/>
<keyword evidence="4" id="KW-0032">Aminotransferase</keyword>
<dbReference type="GO" id="GO:0008483">
    <property type="term" value="F:transaminase activity"/>
    <property type="evidence" value="ECO:0007669"/>
    <property type="project" value="UniProtKB-KW"/>
</dbReference>
<accession>A0A1F6A647</accession>
<dbReference type="InterPro" id="IPR015421">
    <property type="entry name" value="PyrdxlP-dep_Trfase_major"/>
</dbReference>